<dbReference type="AlphaFoldDB" id="A0A4R6JTM2"/>
<evidence type="ECO:0000313" key="2">
    <source>
        <dbReference type="EMBL" id="TDO39467.1"/>
    </source>
</evidence>
<feature type="region of interest" description="Disordered" evidence="1">
    <location>
        <begin position="263"/>
        <end position="287"/>
    </location>
</feature>
<accession>A0A4R6JTM2</accession>
<dbReference type="EMBL" id="SNWR01000001">
    <property type="protein sequence ID" value="TDO39467.1"/>
    <property type="molecule type" value="Genomic_DNA"/>
</dbReference>
<keyword evidence="3" id="KW-1185">Reference proteome</keyword>
<comment type="caution">
    <text evidence="2">The sequence shown here is derived from an EMBL/GenBank/DDBJ whole genome shotgun (WGS) entry which is preliminary data.</text>
</comment>
<feature type="region of interest" description="Disordered" evidence="1">
    <location>
        <begin position="1"/>
        <end position="173"/>
    </location>
</feature>
<feature type="compositionally biased region" description="Basic and acidic residues" evidence="1">
    <location>
        <begin position="1"/>
        <end position="52"/>
    </location>
</feature>
<dbReference type="PANTHER" id="PTHR36456:SF1">
    <property type="entry name" value="UPF0232 PROTEIN SCO3875"/>
    <property type="match status" value="1"/>
</dbReference>
<sequence>MPSDNDRERHDELVRERHQGLARERSADLSRGLRDDLAREQRPPRARGDRPDAPSTAERFYPQADPDGVAREELGATDDGWYAAEGARDRDERPAAPSAPPDRGHGQGEGGSAPQEGVEGASGPQLARAVLDAALAKRREAARNPRRRAGATGEGQGRRLRGYSGPGPDPRDPALFGDVLQRLMKARGWERPKAEATVFGAWEKVVGPDIAKHSRPIKLDAGVLTVEAESTAWATQLRLLAAKLLRSIATEVGHNVVTKLNIHGPAAPSWSKGPRRVQGRGPRDTYG</sequence>
<gene>
    <name evidence="2" type="ORF">C8E87_3157</name>
</gene>
<organism evidence="2 3">
    <name type="scientific">Paractinoplanes brasiliensis</name>
    <dbReference type="NCBI Taxonomy" id="52695"/>
    <lineage>
        <taxon>Bacteria</taxon>
        <taxon>Bacillati</taxon>
        <taxon>Actinomycetota</taxon>
        <taxon>Actinomycetes</taxon>
        <taxon>Micromonosporales</taxon>
        <taxon>Micromonosporaceae</taxon>
        <taxon>Paractinoplanes</taxon>
    </lineage>
</organism>
<reference evidence="2 3" key="1">
    <citation type="submission" date="2019-03" db="EMBL/GenBank/DDBJ databases">
        <title>Sequencing the genomes of 1000 actinobacteria strains.</title>
        <authorList>
            <person name="Klenk H.-P."/>
        </authorList>
    </citation>
    <scope>NUCLEOTIDE SEQUENCE [LARGE SCALE GENOMIC DNA]</scope>
    <source>
        <strain evidence="2 3">DSM 43805</strain>
    </source>
</reference>
<proteinExistence type="predicted"/>
<protein>
    <submittedName>
        <fullName evidence="2">Putative nucleic acid-binding Zn ribbon protein</fullName>
    </submittedName>
</protein>
<dbReference type="InterPro" id="IPR007922">
    <property type="entry name" value="DciA-like"/>
</dbReference>
<dbReference type="Pfam" id="PF05258">
    <property type="entry name" value="DciA"/>
    <property type="match status" value="1"/>
</dbReference>
<dbReference type="PANTHER" id="PTHR36456">
    <property type="entry name" value="UPF0232 PROTEIN SCO3875"/>
    <property type="match status" value="1"/>
</dbReference>
<name>A0A4R6JTM2_9ACTN</name>
<evidence type="ECO:0000256" key="1">
    <source>
        <dbReference type="SAM" id="MobiDB-lite"/>
    </source>
</evidence>
<evidence type="ECO:0000313" key="3">
    <source>
        <dbReference type="Proteomes" id="UP000294901"/>
    </source>
</evidence>
<dbReference type="Proteomes" id="UP000294901">
    <property type="component" value="Unassembled WGS sequence"/>
</dbReference>